<sequence>MIKTVLGAALLAAVASVSLTGSAEARGFGGRGFHGGGFHHGFHGGGFHRFHRFGGFYDRCGFGWGSRRFCGYR</sequence>
<proteinExistence type="predicted"/>
<feature type="signal peptide" evidence="1">
    <location>
        <begin position="1"/>
        <end position="25"/>
    </location>
</feature>
<reference evidence="2" key="2">
    <citation type="submission" date="2021-08" db="EMBL/GenBank/DDBJ databases">
        <authorList>
            <person name="Tani A."/>
            <person name="Ola A."/>
            <person name="Ogura Y."/>
            <person name="Katsura K."/>
            <person name="Hayashi T."/>
        </authorList>
    </citation>
    <scope>NUCLEOTIDE SEQUENCE</scope>
    <source>
        <strain evidence="2">KCTC 52305</strain>
    </source>
</reference>
<feature type="chain" id="PRO_5046181104" description="Sulfur globule protein" evidence="1">
    <location>
        <begin position="26"/>
        <end position="73"/>
    </location>
</feature>
<evidence type="ECO:0000256" key="1">
    <source>
        <dbReference type="SAM" id="SignalP"/>
    </source>
</evidence>
<evidence type="ECO:0000313" key="3">
    <source>
        <dbReference type="Proteomes" id="UP001055167"/>
    </source>
</evidence>
<keyword evidence="3" id="KW-1185">Reference proteome</keyword>
<dbReference type="EMBL" id="BPQH01000041">
    <property type="protein sequence ID" value="GJD53921.1"/>
    <property type="molecule type" value="Genomic_DNA"/>
</dbReference>
<dbReference type="RefSeq" id="WP_128564296.1">
    <property type="nucleotide sequence ID" value="NZ_BPQH01000041.1"/>
</dbReference>
<gene>
    <name evidence="2" type="ORF">OPKNFCMD_6700</name>
</gene>
<comment type="caution">
    <text evidence="2">The sequence shown here is derived from an EMBL/GenBank/DDBJ whole genome shotgun (WGS) entry which is preliminary data.</text>
</comment>
<keyword evidence="1" id="KW-0732">Signal</keyword>
<evidence type="ECO:0008006" key="4">
    <source>
        <dbReference type="Google" id="ProtNLM"/>
    </source>
</evidence>
<name>A0ABQ4R9A1_9HYPH</name>
<organism evidence="2 3">
    <name type="scientific">Methylobacterium crusticola</name>
    <dbReference type="NCBI Taxonomy" id="1697972"/>
    <lineage>
        <taxon>Bacteria</taxon>
        <taxon>Pseudomonadati</taxon>
        <taxon>Pseudomonadota</taxon>
        <taxon>Alphaproteobacteria</taxon>
        <taxon>Hyphomicrobiales</taxon>
        <taxon>Methylobacteriaceae</taxon>
        <taxon>Methylobacterium</taxon>
    </lineage>
</organism>
<accession>A0ABQ4R9A1</accession>
<reference evidence="2" key="1">
    <citation type="journal article" date="2021" name="Front. Microbiol.">
        <title>Comprehensive Comparative Genomics and Phenotyping of Methylobacterium Species.</title>
        <authorList>
            <person name="Alessa O."/>
            <person name="Ogura Y."/>
            <person name="Fujitani Y."/>
            <person name="Takami H."/>
            <person name="Hayashi T."/>
            <person name="Sahin N."/>
            <person name="Tani A."/>
        </authorList>
    </citation>
    <scope>NUCLEOTIDE SEQUENCE</scope>
    <source>
        <strain evidence="2">KCTC 52305</strain>
    </source>
</reference>
<evidence type="ECO:0000313" key="2">
    <source>
        <dbReference type="EMBL" id="GJD53921.1"/>
    </source>
</evidence>
<dbReference type="Proteomes" id="UP001055167">
    <property type="component" value="Unassembled WGS sequence"/>
</dbReference>
<protein>
    <recommendedName>
        <fullName evidence="4">Sulfur globule protein</fullName>
    </recommendedName>
</protein>